<feature type="transmembrane region" description="Helical" evidence="1">
    <location>
        <begin position="104"/>
        <end position="123"/>
    </location>
</feature>
<evidence type="ECO:0000256" key="1">
    <source>
        <dbReference type="SAM" id="Phobius"/>
    </source>
</evidence>
<gene>
    <name evidence="2" type="ORF">DFJ66_0920</name>
</gene>
<sequence>MTTTTPATRGTGRKLARFVGHYLEMVVAMLVGMMVLGMLWPASWTAQVEVGALLMATDMTVAMVLWMWIRKHSWPRLLEMAAAMYVPFVALFVPYWLGVLSGEALMVAAHVIMFPLMLAAMVWRRADYWH</sequence>
<dbReference type="AlphaFoldDB" id="A0A495X3J2"/>
<feature type="transmembrane region" description="Helical" evidence="1">
    <location>
        <begin position="81"/>
        <end position="98"/>
    </location>
</feature>
<protein>
    <recommendedName>
        <fullName evidence="4">Flagellar biosynthetic protein FliP</fullName>
    </recommendedName>
</protein>
<feature type="transmembrane region" description="Helical" evidence="1">
    <location>
        <begin position="21"/>
        <end position="44"/>
    </location>
</feature>
<name>A0A495X3J2_9PSEU</name>
<dbReference type="Proteomes" id="UP000272729">
    <property type="component" value="Unassembled WGS sequence"/>
</dbReference>
<evidence type="ECO:0008006" key="4">
    <source>
        <dbReference type="Google" id="ProtNLM"/>
    </source>
</evidence>
<keyword evidence="3" id="KW-1185">Reference proteome</keyword>
<organism evidence="2 3">
    <name type="scientific">Saccharothrix variisporea</name>
    <dbReference type="NCBI Taxonomy" id="543527"/>
    <lineage>
        <taxon>Bacteria</taxon>
        <taxon>Bacillati</taxon>
        <taxon>Actinomycetota</taxon>
        <taxon>Actinomycetes</taxon>
        <taxon>Pseudonocardiales</taxon>
        <taxon>Pseudonocardiaceae</taxon>
        <taxon>Saccharothrix</taxon>
    </lineage>
</organism>
<keyword evidence="1" id="KW-1133">Transmembrane helix</keyword>
<feature type="transmembrane region" description="Helical" evidence="1">
    <location>
        <begin position="50"/>
        <end position="69"/>
    </location>
</feature>
<dbReference type="OrthoDB" id="582306at2"/>
<reference evidence="2 3" key="1">
    <citation type="submission" date="2018-10" db="EMBL/GenBank/DDBJ databases">
        <title>Sequencing the genomes of 1000 actinobacteria strains.</title>
        <authorList>
            <person name="Klenk H.-P."/>
        </authorList>
    </citation>
    <scope>NUCLEOTIDE SEQUENCE [LARGE SCALE GENOMIC DNA]</scope>
    <source>
        <strain evidence="2 3">DSM 43911</strain>
    </source>
</reference>
<proteinExistence type="predicted"/>
<keyword evidence="1" id="KW-0472">Membrane</keyword>
<evidence type="ECO:0000313" key="3">
    <source>
        <dbReference type="Proteomes" id="UP000272729"/>
    </source>
</evidence>
<dbReference type="RefSeq" id="WP_121218248.1">
    <property type="nucleotide sequence ID" value="NZ_JBIUBA010000062.1"/>
</dbReference>
<accession>A0A495X3J2</accession>
<evidence type="ECO:0000313" key="2">
    <source>
        <dbReference type="EMBL" id="RKT67744.1"/>
    </source>
</evidence>
<comment type="caution">
    <text evidence="2">The sequence shown here is derived from an EMBL/GenBank/DDBJ whole genome shotgun (WGS) entry which is preliminary data.</text>
</comment>
<keyword evidence="1" id="KW-0812">Transmembrane</keyword>
<dbReference type="EMBL" id="RBXR01000001">
    <property type="protein sequence ID" value="RKT67744.1"/>
    <property type="molecule type" value="Genomic_DNA"/>
</dbReference>